<comment type="subcellular location">
    <subcellularLocation>
        <location evidence="1">Cell membrane</location>
        <topology evidence="1">Multi-pass membrane protein</topology>
    </subcellularLocation>
</comment>
<comment type="caution">
    <text evidence="12">The sequence shown here is derived from an EMBL/GenBank/DDBJ whole genome shotgun (WGS) entry which is preliminary data.</text>
</comment>
<dbReference type="EMBL" id="CAJNOM010000176">
    <property type="protein sequence ID" value="CAF1183743.1"/>
    <property type="molecule type" value="Genomic_DNA"/>
</dbReference>
<dbReference type="EMBL" id="CAJNOI010000120">
    <property type="protein sequence ID" value="CAF1092381.1"/>
    <property type="molecule type" value="Genomic_DNA"/>
</dbReference>
<dbReference type="GO" id="GO:0004930">
    <property type="term" value="F:G protein-coupled receptor activity"/>
    <property type="evidence" value="ECO:0007669"/>
    <property type="project" value="UniProtKB-KW"/>
</dbReference>
<dbReference type="CDD" id="cd00637">
    <property type="entry name" value="7tm_classA_rhodopsin-like"/>
    <property type="match status" value="1"/>
</dbReference>
<keyword evidence="4 10" id="KW-1133">Transmembrane helix</keyword>
<dbReference type="InterPro" id="IPR017452">
    <property type="entry name" value="GPCR_Rhodpsn_7TM"/>
</dbReference>
<dbReference type="SUPFAM" id="SSF81321">
    <property type="entry name" value="Family A G protein-coupled receptor-like"/>
    <property type="match status" value="1"/>
</dbReference>
<organism evidence="12 15">
    <name type="scientific">Adineta steineri</name>
    <dbReference type="NCBI Taxonomy" id="433720"/>
    <lineage>
        <taxon>Eukaryota</taxon>
        <taxon>Metazoa</taxon>
        <taxon>Spiralia</taxon>
        <taxon>Gnathifera</taxon>
        <taxon>Rotifera</taxon>
        <taxon>Eurotatoria</taxon>
        <taxon>Bdelloidea</taxon>
        <taxon>Adinetida</taxon>
        <taxon>Adinetidae</taxon>
        <taxon>Adineta</taxon>
    </lineage>
</organism>
<evidence type="ECO:0000256" key="9">
    <source>
        <dbReference type="ARBA" id="ARBA00023224"/>
    </source>
</evidence>
<dbReference type="GO" id="GO:0005886">
    <property type="term" value="C:plasma membrane"/>
    <property type="evidence" value="ECO:0007669"/>
    <property type="project" value="UniProtKB-SubCell"/>
</dbReference>
<dbReference type="PROSITE" id="PS50262">
    <property type="entry name" value="G_PROTEIN_RECEP_F1_2"/>
    <property type="match status" value="1"/>
</dbReference>
<dbReference type="InterPro" id="IPR000276">
    <property type="entry name" value="GPCR_Rhodpsn"/>
</dbReference>
<keyword evidence="7" id="KW-0675">Receptor</keyword>
<evidence type="ECO:0000256" key="2">
    <source>
        <dbReference type="ARBA" id="ARBA00022475"/>
    </source>
</evidence>
<accession>A0A814NEB7</accession>
<keyword evidence="5" id="KW-0297">G-protein coupled receptor</keyword>
<evidence type="ECO:0000256" key="3">
    <source>
        <dbReference type="ARBA" id="ARBA00022692"/>
    </source>
</evidence>
<evidence type="ECO:0000256" key="5">
    <source>
        <dbReference type="ARBA" id="ARBA00023040"/>
    </source>
</evidence>
<reference evidence="12" key="1">
    <citation type="submission" date="2021-02" db="EMBL/GenBank/DDBJ databases">
        <authorList>
            <person name="Nowell W R."/>
        </authorList>
    </citation>
    <scope>NUCLEOTIDE SEQUENCE</scope>
</reference>
<keyword evidence="2" id="KW-1003">Cell membrane</keyword>
<evidence type="ECO:0000313" key="13">
    <source>
        <dbReference type="EMBL" id="CAF1183743.1"/>
    </source>
</evidence>
<feature type="transmembrane region" description="Helical" evidence="10">
    <location>
        <begin position="155"/>
        <end position="175"/>
    </location>
</feature>
<gene>
    <name evidence="12" type="ORF">BJG266_LOCUS20886</name>
    <name evidence="13" type="ORF">QVE165_LOCUS24836</name>
</gene>
<dbReference type="Proteomes" id="UP000663832">
    <property type="component" value="Unassembled WGS sequence"/>
</dbReference>
<evidence type="ECO:0000313" key="15">
    <source>
        <dbReference type="Proteomes" id="UP000663877"/>
    </source>
</evidence>
<evidence type="ECO:0000313" key="12">
    <source>
        <dbReference type="EMBL" id="CAF1092381.1"/>
    </source>
</evidence>
<evidence type="ECO:0000256" key="4">
    <source>
        <dbReference type="ARBA" id="ARBA00022989"/>
    </source>
</evidence>
<feature type="transmembrane region" description="Helical" evidence="10">
    <location>
        <begin position="20"/>
        <end position="41"/>
    </location>
</feature>
<dbReference type="PANTHER" id="PTHR24246">
    <property type="entry name" value="OLFACTORY RECEPTOR AND ADENOSINE RECEPTOR"/>
    <property type="match status" value="1"/>
</dbReference>
<sequence>MVVFIPFYPIGKDSRTFCILRAYLTAVSTTLLTSSFLLQALSRLFHTVFPMHRRCLLTWKFHYFLIAVQWMMGFLTPITILINHENIIYRTGIFCTIGLDHMFHLYYIYLTEYFIPILIIFIIYIIIIYRVNYYSSASQQHRSNPAREAKLLKNILIFIGIFTVGGLPSIIYTCLMAPKRILSIHFFILTLVSIPLAVAIEKLKGGHLYEKEGPFAIQTNGAITFILTNKEYDTMFEDLPDEILMIIFQYSGDPYTILTTYLGLNQRINRILIDKHLHLLTNFLYTKYNSDYYDSEIFQNASQQLLMLNSNIDKTKLDEIFRPLILFHIRQTYIQQGQEFQLLTEQHNSIRQNLSNNEKRQVDCEVKIQFLNLNKLDRSIEIFQNIKKLILKQGARCECEDGPGYFNLISAVKYLLLVHISEPNFTSPISPHLLTQTFKALLVSNNNLLYNQDYVGYTGDPMDIWKLIDIIVFTISSLKCHFHDRNSSTLVNMKYYHEIVHFYLFIIQCRKQTHHEQEKNMFLMLDYISNMNDNLLIQLTNTELLKMVVEETNFNDTEDNYWLETHLRQKVEYVVKAKQFHVIVYLAQSERIPWKKTFNEPKNFIRKFINAIILDESGRRFLLQIMETISLDLLFFKKQVFFLLLKKRERKLLEQLLQSSPEFLNELDEDENDALLYTCLKVSGLRHRIIELLIKMGSNMERRNSQGLNFMDTLQLPRNRNLSKKLVEFEIIFNDN</sequence>
<dbReference type="AlphaFoldDB" id="A0A814NEB7"/>
<evidence type="ECO:0000259" key="11">
    <source>
        <dbReference type="PROSITE" id="PS50262"/>
    </source>
</evidence>
<keyword evidence="8" id="KW-0325">Glycoprotein</keyword>
<keyword evidence="6 10" id="KW-0472">Membrane</keyword>
<evidence type="ECO:0000256" key="7">
    <source>
        <dbReference type="ARBA" id="ARBA00023170"/>
    </source>
</evidence>
<feature type="domain" description="G-protein coupled receptors family 1 profile" evidence="11">
    <location>
        <begin position="1"/>
        <end position="172"/>
    </location>
</feature>
<protein>
    <recommendedName>
        <fullName evidence="11">G-protein coupled receptors family 1 profile domain-containing protein</fullName>
    </recommendedName>
</protein>
<evidence type="ECO:0000313" key="14">
    <source>
        <dbReference type="Proteomes" id="UP000663832"/>
    </source>
</evidence>
<evidence type="ECO:0000256" key="10">
    <source>
        <dbReference type="SAM" id="Phobius"/>
    </source>
</evidence>
<dbReference type="Proteomes" id="UP000663877">
    <property type="component" value="Unassembled WGS sequence"/>
</dbReference>
<dbReference type="Gene3D" id="1.20.1070.10">
    <property type="entry name" value="Rhodopsin 7-helix transmembrane proteins"/>
    <property type="match status" value="1"/>
</dbReference>
<proteinExistence type="predicted"/>
<keyword evidence="9" id="KW-0807">Transducer</keyword>
<dbReference type="OrthoDB" id="10340696at2759"/>
<keyword evidence="3 10" id="KW-0812">Transmembrane</keyword>
<feature type="transmembrane region" description="Helical" evidence="10">
    <location>
        <begin position="113"/>
        <end position="134"/>
    </location>
</feature>
<evidence type="ECO:0000256" key="8">
    <source>
        <dbReference type="ARBA" id="ARBA00023180"/>
    </source>
</evidence>
<keyword evidence="14" id="KW-1185">Reference proteome</keyword>
<dbReference type="Pfam" id="PF00001">
    <property type="entry name" value="7tm_1"/>
    <property type="match status" value="1"/>
</dbReference>
<feature type="transmembrane region" description="Helical" evidence="10">
    <location>
        <begin position="181"/>
        <end position="200"/>
    </location>
</feature>
<evidence type="ECO:0000256" key="6">
    <source>
        <dbReference type="ARBA" id="ARBA00023136"/>
    </source>
</evidence>
<name>A0A814NEB7_9BILA</name>
<dbReference type="PANTHER" id="PTHR24246:SF27">
    <property type="entry name" value="ADENOSINE RECEPTOR, ISOFORM A"/>
    <property type="match status" value="1"/>
</dbReference>
<feature type="transmembrane region" description="Helical" evidence="10">
    <location>
        <begin position="61"/>
        <end position="82"/>
    </location>
</feature>
<evidence type="ECO:0000256" key="1">
    <source>
        <dbReference type="ARBA" id="ARBA00004651"/>
    </source>
</evidence>